<feature type="non-terminal residue" evidence="1">
    <location>
        <position position="66"/>
    </location>
</feature>
<comment type="caution">
    <text evidence="1">The sequence shown here is derived from an EMBL/GenBank/DDBJ whole genome shotgun (WGS) entry which is preliminary data.</text>
</comment>
<accession>A0A2P4Q3Z8</accession>
<sequence length="66" mass="8012">MKFIYIHYIYRNLCYILHNQVRILISVDSLSLELRPVDIGINRINRIKTIKFLNYLVNIWFVLPAF</sequence>
<dbReference type="EMBL" id="AUPC02000097">
    <property type="protein sequence ID" value="POG72328.1"/>
    <property type="molecule type" value="Genomic_DNA"/>
</dbReference>
<gene>
    <name evidence="1" type="ORF">GLOIN_2v1597659</name>
</gene>
<keyword evidence="2" id="KW-1185">Reference proteome</keyword>
<protein>
    <submittedName>
        <fullName evidence="1">Uncharacterized protein</fullName>
    </submittedName>
</protein>
<reference evidence="1 2" key="1">
    <citation type="journal article" date="2013" name="Proc. Natl. Acad. Sci. U.S.A.">
        <title>Genome of an arbuscular mycorrhizal fungus provides insight into the oldest plant symbiosis.</title>
        <authorList>
            <person name="Tisserant E."/>
            <person name="Malbreil M."/>
            <person name="Kuo A."/>
            <person name="Kohler A."/>
            <person name="Symeonidi A."/>
            <person name="Balestrini R."/>
            <person name="Charron P."/>
            <person name="Duensing N."/>
            <person name="Frei Dit Frey N."/>
            <person name="Gianinazzi-Pearson V."/>
            <person name="Gilbert L.B."/>
            <person name="Handa Y."/>
            <person name="Herr J.R."/>
            <person name="Hijri M."/>
            <person name="Koul R."/>
            <person name="Kawaguchi M."/>
            <person name="Krajinski F."/>
            <person name="Lammers P.J."/>
            <person name="Masclaux F.G."/>
            <person name="Murat C."/>
            <person name="Morin E."/>
            <person name="Ndikumana S."/>
            <person name="Pagni M."/>
            <person name="Petitpierre D."/>
            <person name="Requena N."/>
            <person name="Rosikiewicz P."/>
            <person name="Riley R."/>
            <person name="Saito K."/>
            <person name="San Clemente H."/>
            <person name="Shapiro H."/>
            <person name="van Tuinen D."/>
            <person name="Becard G."/>
            <person name="Bonfante P."/>
            <person name="Paszkowski U."/>
            <person name="Shachar-Hill Y.Y."/>
            <person name="Tuskan G.A."/>
            <person name="Young P.W."/>
            <person name="Sanders I.R."/>
            <person name="Henrissat B."/>
            <person name="Rensing S.A."/>
            <person name="Grigoriev I.V."/>
            <person name="Corradi N."/>
            <person name="Roux C."/>
            <person name="Martin F."/>
        </authorList>
    </citation>
    <scope>NUCLEOTIDE SEQUENCE [LARGE SCALE GENOMIC DNA]</scope>
    <source>
        <strain evidence="1 2">DAOM 197198</strain>
    </source>
</reference>
<organism evidence="1 2">
    <name type="scientific">Rhizophagus irregularis (strain DAOM 181602 / DAOM 197198 / MUCL 43194)</name>
    <name type="common">Arbuscular mycorrhizal fungus</name>
    <name type="synonym">Glomus intraradices</name>
    <dbReference type="NCBI Taxonomy" id="747089"/>
    <lineage>
        <taxon>Eukaryota</taxon>
        <taxon>Fungi</taxon>
        <taxon>Fungi incertae sedis</taxon>
        <taxon>Mucoromycota</taxon>
        <taxon>Glomeromycotina</taxon>
        <taxon>Glomeromycetes</taxon>
        <taxon>Glomerales</taxon>
        <taxon>Glomeraceae</taxon>
        <taxon>Rhizophagus</taxon>
    </lineage>
</organism>
<name>A0A2P4Q3Z8_RHIID</name>
<evidence type="ECO:0000313" key="1">
    <source>
        <dbReference type="EMBL" id="POG72328.1"/>
    </source>
</evidence>
<dbReference type="AlphaFoldDB" id="A0A2P4Q3Z8"/>
<evidence type="ECO:0000313" key="2">
    <source>
        <dbReference type="Proteomes" id="UP000018888"/>
    </source>
</evidence>
<proteinExistence type="predicted"/>
<dbReference type="Proteomes" id="UP000018888">
    <property type="component" value="Unassembled WGS sequence"/>
</dbReference>
<reference evidence="1 2" key="2">
    <citation type="journal article" date="2018" name="New Phytol.">
        <title>High intraspecific genome diversity in the model arbuscular mycorrhizal symbiont Rhizophagus irregularis.</title>
        <authorList>
            <person name="Chen E.C.H."/>
            <person name="Morin E."/>
            <person name="Beaudet D."/>
            <person name="Noel J."/>
            <person name="Yildirir G."/>
            <person name="Ndikumana S."/>
            <person name="Charron P."/>
            <person name="St-Onge C."/>
            <person name="Giorgi J."/>
            <person name="Kruger M."/>
            <person name="Marton T."/>
            <person name="Ropars J."/>
            <person name="Grigoriev I.V."/>
            <person name="Hainaut M."/>
            <person name="Henrissat B."/>
            <person name="Roux C."/>
            <person name="Martin F."/>
            <person name="Corradi N."/>
        </authorList>
    </citation>
    <scope>NUCLEOTIDE SEQUENCE [LARGE SCALE GENOMIC DNA]</scope>
    <source>
        <strain evidence="1 2">DAOM 197198</strain>
    </source>
</reference>